<protein>
    <recommendedName>
        <fullName evidence="3">HEPN domain-containing protein</fullName>
    </recommendedName>
</protein>
<name>A0A2M7T6Y8_9ACTN</name>
<evidence type="ECO:0000313" key="2">
    <source>
        <dbReference type="Proteomes" id="UP000230956"/>
    </source>
</evidence>
<dbReference type="EMBL" id="PFNG01000179">
    <property type="protein sequence ID" value="PIZ37082.1"/>
    <property type="molecule type" value="Genomic_DNA"/>
</dbReference>
<reference evidence="2" key="1">
    <citation type="submission" date="2017-09" db="EMBL/GenBank/DDBJ databases">
        <title>Depth-based differentiation of microbial function through sediment-hosted aquifers and enrichment of novel symbionts in the deep terrestrial subsurface.</title>
        <authorList>
            <person name="Probst A.J."/>
            <person name="Ladd B."/>
            <person name="Jarett J.K."/>
            <person name="Geller-Mcgrath D.E."/>
            <person name="Sieber C.M.K."/>
            <person name="Emerson J.B."/>
            <person name="Anantharaman K."/>
            <person name="Thomas B.C."/>
            <person name="Malmstrom R."/>
            <person name="Stieglmeier M."/>
            <person name="Klingl A."/>
            <person name="Woyke T."/>
            <person name="Ryan C.M."/>
            <person name="Banfield J.F."/>
        </authorList>
    </citation>
    <scope>NUCLEOTIDE SEQUENCE [LARGE SCALE GENOMIC DNA]</scope>
</reference>
<dbReference type="AlphaFoldDB" id="A0A2M7T6Y8"/>
<proteinExistence type="predicted"/>
<dbReference type="Proteomes" id="UP000230956">
    <property type="component" value="Unassembled WGS sequence"/>
</dbReference>
<organism evidence="1 2">
    <name type="scientific">Candidatus Aquicultor secundus</name>
    <dbReference type="NCBI Taxonomy" id="1973895"/>
    <lineage>
        <taxon>Bacteria</taxon>
        <taxon>Bacillati</taxon>
        <taxon>Actinomycetota</taxon>
        <taxon>Candidatus Aquicultoria</taxon>
        <taxon>Candidatus Aquicultorales</taxon>
        <taxon>Candidatus Aquicultoraceae</taxon>
        <taxon>Candidatus Aquicultor</taxon>
    </lineage>
</organism>
<evidence type="ECO:0008006" key="3">
    <source>
        <dbReference type="Google" id="ProtNLM"/>
    </source>
</evidence>
<gene>
    <name evidence="1" type="ORF">COY37_07750</name>
</gene>
<dbReference type="Gene3D" id="1.20.120.330">
    <property type="entry name" value="Nucleotidyltransferases domain 2"/>
    <property type="match status" value="1"/>
</dbReference>
<accession>A0A2M7T6Y8</accession>
<sequence length="147" mass="16594">MAREFDFSLLKKQTVNYQQIEVTIHKAYKSVEASRKVLGTDTDSSFILAYEAMLKATLALMLSRGYRPRTALGHHKTLVDFSSFVLGEKFEGITAAYDSMRAKRNKVVYDIALVSEDEASQATILAGQYVDIIKNKIEEDNPQPRLL</sequence>
<evidence type="ECO:0000313" key="1">
    <source>
        <dbReference type="EMBL" id="PIZ37082.1"/>
    </source>
</evidence>
<comment type="caution">
    <text evidence="1">The sequence shown here is derived from an EMBL/GenBank/DDBJ whole genome shotgun (WGS) entry which is preliminary data.</text>
</comment>